<feature type="compositionally biased region" description="Polar residues" evidence="9">
    <location>
        <begin position="1"/>
        <end position="13"/>
    </location>
</feature>
<feature type="repeat" description="WD" evidence="7">
    <location>
        <begin position="302"/>
        <end position="333"/>
    </location>
</feature>
<dbReference type="GO" id="GO:0031145">
    <property type="term" value="P:anaphase-promoting complex-dependent catabolic process"/>
    <property type="evidence" value="ECO:0007669"/>
    <property type="project" value="TreeGrafter"/>
</dbReference>
<dbReference type="PROSITE" id="PS50082">
    <property type="entry name" value="WD_REPEATS_2"/>
    <property type="match status" value="3"/>
</dbReference>
<organism evidence="11 12">
    <name type="scientific">Gryllus longicercus</name>
    <dbReference type="NCBI Taxonomy" id="2509291"/>
    <lineage>
        <taxon>Eukaryota</taxon>
        <taxon>Metazoa</taxon>
        <taxon>Ecdysozoa</taxon>
        <taxon>Arthropoda</taxon>
        <taxon>Hexapoda</taxon>
        <taxon>Insecta</taxon>
        <taxon>Pterygota</taxon>
        <taxon>Neoptera</taxon>
        <taxon>Polyneoptera</taxon>
        <taxon>Orthoptera</taxon>
        <taxon>Ensifera</taxon>
        <taxon>Gryllidea</taxon>
        <taxon>Grylloidea</taxon>
        <taxon>Gryllidae</taxon>
        <taxon>Gryllinae</taxon>
        <taxon>Gryllus</taxon>
    </lineage>
</organism>
<proteinExistence type="inferred from homology"/>
<evidence type="ECO:0000259" key="10">
    <source>
        <dbReference type="Pfam" id="PF24807"/>
    </source>
</evidence>
<evidence type="ECO:0000256" key="1">
    <source>
        <dbReference type="ARBA" id="ARBA00006445"/>
    </source>
</evidence>
<sequence>MDDLMQSPSSSWQIKCLEPGNLSLSSSDTSGTASSTKVKTSSPRKTPKKTPGKSPKTSSGLKLGAASPSSSDRFIPSRSAIDFDLNQFKMVQQQQLQNHEDEINITQREKQNIMTQNLSGEDISHKRILVFQNKSPSPLECHQNSLKVPFSHLKNLPLCKRPSRLIPQTPDRILDAPDLMDDYYLNLVDWNSNNILAVALSEKVYLWYADTGEVKQLLSLEGNAYVCSLAWTPDGVYLAVGTSTTVVQLWDCSAMKRLRILDGHTSRVCSLSWNEHILSSGSRSGHIVHHDVRQQLHAVAVVQAHSQEVCGLKWSPDGSYLASGGNDNVLNIWPNISAQLQRSSNQPLHTFRQHQAAVKALAWCPWQQNLLASGGGTADRCIRFWNCSSGTCLNSVDTKSQVCSLLWSKTYKEIVSAHGYANNELIVWKYPTMNKVAELTGHTSRVLHLTMSPDGSTVLSAGADETLRFWKCFVPDPAKKKAESKAVPSVLQCVLR</sequence>
<keyword evidence="12" id="KW-1185">Reference proteome</keyword>
<dbReference type="CDD" id="cd00200">
    <property type="entry name" value="WD40"/>
    <property type="match status" value="1"/>
</dbReference>
<comment type="similarity">
    <text evidence="1">Belongs to the WD repeat CDC20/Fizzy family.</text>
</comment>
<evidence type="ECO:0000256" key="3">
    <source>
        <dbReference type="ARBA" id="ARBA00022618"/>
    </source>
</evidence>
<feature type="repeat" description="WD" evidence="7">
    <location>
        <begin position="439"/>
        <end position="471"/>
    </location>
</feature>
<dbReference type="AlphaFoldDB" id="A0AAN9Z576"/>
<dbReference type="EMBL" id="JAZDUA010000091">
    <property type="protein sequence ID" value="KAK7868573.1"/>
    <property type="molecule type" value="Genomic_DNA"/>
</dbReference>
<comment type="caution">
    <text evidence="11">The sequence shown here is derived from an EMBL/GenBank/DDBJ whole genome shotgun (WGS) entry which is preliminary data.</text>
</comment>
<feature type="compositionally biased region" description="Low complexity" evidence="9">
    <location>
        <begin position="23"/>
        <end position="44"/>
    </location>
</feature>
<evidence type="ECO:0000313" key="12">
    <source>
        <dbReference type="Proteomes" id="UP001378592"/>
    </source>
</evidence>
<keyword evidence="2 7" id="KW-0853">WD repeat</keyword>
<dbReference type="GO" id="GO:1905786">
    <property type="term" value="P:positive regulation of anaphase-promoting complex-dependent catabolic process"/>
    <property type="evidence" value="ECO:0007669"/>
    <property type="project" value="TreeGrafter"/>
</dbReference>
<dbReference type="InterPro" id="IPR015943">
    <property type="entry name" value="WD40/YVTN_repeat-like_dom_sf"/>
</dbReference>
<keyword evidence="4" id="KW-0677">Repeat</keyword>
<evidence type="ECO:0000256" key="2">
    <source>
        <dbReference type="ARBA" id="ARBA00022574"/>
    </source>
</evidence>
<evidence type="ECO:0000256" key="6">
    <source>
        <dbReference type="ARBA" id="ARBA00023306"/>
    </source>
</evidence>
<dbReference type="PANTHER" id="PTHR19918:SF8">
    <property type="entry name" value="FI02843P"/>
    <property type="match status" value="1"/>
</dbReference>
<feature type="repeat" description="WD" evidence="7">
    <location>
        <begin position="226"/>
        <end position="260"/>
    </location>
</feature>
<accession>A0AAN9Z576</accession>
<evidence type="ECO:0000313" key="11">
    <source>
        <dbReference type="EMBL" id="KAK7868573.1"/>
    </source>
</evidence>
<dbReference type="GO" id="GO:0051301">
    <property type="term" value="P:cell division"/>
    <property type="evidence" value="ECO:0007669"/>
    <property type="project" value="UniProtKB-KW"/>
</dbReference>
<name>A0AAN9Z576_9ORTH</name>
<keyword evidence="3" id="KW-0132">Cell division</keyword>
<dbReference type="GO" id="GO:1990757">
    <property type="term" value="F:ubiquitin ligase activator activity"/>
    <property type="evidence" value="ECO:0007669"/>
    <property type="project" value="TreeGrafter"/>
</dbReference>
<dbReference type="SUPFAM" id="SSF50978">
    <property type="entry name" value="WD40 repeat-like"/>
    <property type="match status" value="1"/>
</dbReference>
<keyword evidence="6" id="KW-0131">Cell cycle</keyword>
<keyword evidence="8" id="KW-0175">Coiled coil</keyword>
<feature type="region of interest" description="Disordered" evidence="9">
    <location>
        <begin position="1"/>
        <end position="75"/>
    </location>
</feature>
<feature type="domain" description="CDC20/Fizzy WD40" evidence="10">
    <location>
        <begin position="174"/>
        <end position="470"/>
    </location>
</feature>
<evidence type="ECO:0000256" key="9">
    <source>
        <dbReference type="SAM" id="MobiDB-lite"/>
    </source>
</evidence>
<dbReference type="GO" id="GO:0010997">
    <property type="term" value="F:anaphase-promoting complex binding"/>
    <property type="evidence" value="ECO:0007669"/>
    <property type="project" value="InterPro"/>
</dbReference>
<dbReference type="Pfam" id="PF24807">
    <property type="entry name" value="WD40_CDC20-Fz"/>
    <property type="match status" value="1"/>
</dbReference>
<reference evidence="11 12" key="1">
    <citation type="submission" date="2024-03" db="EMBL/GenBank/DDBJ databases">
        <title>The genome assembly and annotation of the cricket Gryllus longicercus Weissman &amp; Gray.</title>
        <authorList>
            <person name="Szrajer S."/>
            <person name="Gray D."/>
            <person name="Ylla G."/>
        </authorList>
    </citation>
    <scope>NUCLEOTIDE SEQUENCE [LARGE SCALE GENOMIC DNA]</scope>
    <source>
        <strain evidence="11">DAG 2021-001</strain>
        <tissue evidence="11">Whole body minus gut</tissue>
    </source>
</reference>
<evidence type="ECO:0000256" key="5">
    <source>
        <dbReference type="ARBA" id="ARBA00022776"/>
    </source>
</evidence>
<dbReference type="SMART" id="SM00320">
    <property type="entry name" value="WD40"/>
    <property type="match status" value="7"/>
</dbReference>
<evidence type="ECO:0000256" key="8">
    <source>
        <dbReference type="SAM" id="Coils"/>
    </source>
</evidence>
<protein>
    <recommendedName>
        <fullName evidence="10">CDC20/Fizzy WD40 domain-containing protein</fullName>
    </recommendedName>
</protein>
<dbReference type="PROSITE" id="PS50294">
    <property type="entry name" value="WD_REPEATS_REGION"/>
    <property type="match status" value="2"/>
</dbReference>
<evidence type="ECO:0000256" key="4">
    <source>
        <dbReference type="ARBA" id="ARBA00022737"/>
    </source>
</evidence>
<dbReference type="PANTHER" id="PTHR19918">
    <property type="entry name" value="CELL DIVISION CYCLE 20 CDC20 FIZZY -RELATED"/>
    <property type="match status" value="1"/>
</dbReference>
<dbReference type="InterPro" id="IPR036322">
    <property type="entry name" value="WD40_repeat_dom_sf"/>
</dbReference>
<dbReference type="InterPro" id="IPR056150">
    <property type="entry name" value="WD40_CDC20-Fz"/>
</dbReference>
<dbReference type="Gene3D" id="2.130.10.10">
    <property type="entry name" value="YVTN repeat-like/Quinoprotein amine dehydrogenase"/>
    <property type="match status" value="1"/>
</dbReference>
<dbReference type="InterPro" id="IPR033010">
    <property type="entry name" value="Cdc20/Fizzy"/>
</dbReference>
<dbReference type="InterPro" id="IPR001680">
    <property type="entry name" value="WD40_rpt"/>
</dbReference>
<gene>
    <name evidence="11" type="ORF">R5R35_009465</name>
</gene>
<dbReference type="Proteomes" id="UP001378592">
    <property type="component" value="Unassembled WGS sequence"/>
</dbReference>
<dbReference type="GO" id="GO:0005680">
    <property type="term" value="C:anaphase-promoting complex"/>
    <property type="evidence" value="ECO:0007669"/>
    <property type="project" value="TreeGrafter"/>
</dbReference>
<evidence type="ECO:0000256" key="7">
    <source>
        <dbReference type="PROSITE-ProRule" id="PRU00221"/>
    </source>
</evidence>
<keyword evidence="5" id="KW-0498">Mitosis</keyword>
<feature type="coiled-coil region" evidence="8">
    <location>
        <begin position="89"/>
        <end position="116"/>
    </location>
</feature>